<dbReference type="Gene3D" id="3.40.630.10">
    <property type="entry name" value="Zn peptidases"/>
    <property type="match status" value="1"/>
</dbReference>
<proteinExistence type="inferred from homology"/>
<dbReference type="GO" id="GO:0007219">
    <property type="term" value="P:Notch signaling pathway"/>
    <property type="evidence" value="ECO:0007669"/>
    <property type="project" value="UniProtKB-KW"/>
</dbReference>
<keyword evidence="9" id="KW-0325">Glycoprotein</keyword>
<name>A0AA39LH65_9BILA</name>
<protein>
    <recommendedName>
        <fullName evidence="3">Nicastrin</fullName>
    </recommendedName>
</protein>
<keyword evidence="14" id="KW-1185">Reference proteome</keyword>
<dbReference type="GO" id="GO:0007220">
    <property type="term" value="P:Notch receptor processing"/>
    <property type="evidence" value="ECO:0007669"/>
    <property type="project" value="TreeGrafter"/>
</dbReference>
<evidence type="ECO:0000256" key="8">
    <source>
        <dbReference type="ARBA" id="ARBA00023136"/>
    </source>
</evidence>
<keyword evidence="5 11" id="KW-0732">Signal</keyword>
<dbReference type="GO" id="GO:0016485">
    <property type="term" value="P:protein processing"/>
    <property type="evidence" value="ECO:0007669"/>
    <property type="project" value="InterPro"/>
</dbReference>
<dbReference type="InterPro" id="IPR041084">
    <property type="entry name" value="Ncstrn_small"/>
</dbReference>
<evidence type="ECO:0000313" key="14">
    <source>
        <dbReference type="Proteomes" id="UP001175271"/>
    </source>
</evidence>
<evidence type="ECO:0000256" key="7">
    <source>
        <dbReference type="ARBA" id="ARBA00022989"/>
    </source>
</evidence>
<feature type="domain" description="Nicastrin small lobe" evidence="12">
    <location>
        <begin position="130"/>
        <end position="300"/>
    </location>
</feature>
<dbReference type="Pfam" id="PF18266">
    <property type="entry name" value="Ncstrn_small"/>
    <property type="match status" value="1"/>
</dbReference>
<evidence type="ECO:0000259" key="12">
    <source>
        <dbReference type="Pfam" id="PF18266"/>
    </source>
</evidence>
<evidence type="ECO:0000256" key="10">
    <source>
        <dbReference type="SAM" id="Phobius"/>
    </source>
</evidence>
<dbReference type="PANTHER" id="PTHR21092:SF0">
    <property type="entry name" value="NICASTRIN"/>
    <property type="match status" value="1"/>
</dbReference>
<dbReference type="EMBL" id="JAUCMV010000005">
    <property type="protein sequence ID" value="KAK0397127.1"/>
    <property type="molecule type" value="Genomic_DNA"/>
</dbReference>
<dbReference type="SUPFAM" id="SSF53187">
    <property type="entry name" value="Zn-dependent exopeptidases"/>
    <property type="match status" value="1"/>
</dbReference>
<dbReference type="InterPro" id="IPR008710">
    <property type="entry name" value="Nicastrin"/>
</dbReference>
<comment type="subcellular location">
    <subcellularLocation>
        <location evidence="1">Membrane</location>
        <topology evidence="1">Single-pass type I membrane protein</topology>
    </subcellularLocation>
</comment>
<evidence type="ECO:0000256" key="6">
    <source>
        <dbReference type="ARBA" id="ARBA00022976"/>
    </source>
</evidence>
<evidence type="ECO:0000313" key="13">
    <source>
        <dbReference type="EMBL" id="KAK0397127.1"/>
    </source>
</evidence>
<sequence>MRLIVLLTAIAVIGSVQCGKAPLLQKRWAALSYGGERYQFKQSDEPTDPYAGTAYAGQDIPFRKDDPVYRQFYDQPNPYAVNTANRQFYLETSTPQQQYVMRDQPSQRTLGLYERVTEQVSVELDGFHICYQLLNGTHQTGCQSDQDGNMGIVLYLEDIETIEYYEELCKRGDRCYNFIVVAKFSDLQRKSVEILRSSTVVKGIILTERFSPHAKILSEDASCPNEGFSAYKTNTQWNQNHAIHPAGFRFLNWNKPMFHVENQSDVQIINDNCYRKFNLPDPNSREIHPPFCYAKLTQFMLSAGDARTCARRETLFGGFSQSSSHLCDPIEDENVISVLPPMEITDTDPVEVFLLAARMDAFSALTTDSGGDVSVLTSLIASLAVSEAVGKKMDLFIKEAQKHRRHLMFGFFNGESLGYIGSSRAVWDMQHKRFPAPYNMDYDRNLRPINITNIAVVMELQQIFAVKDRTYYVHTDWNSYITQKDIVDAIAYAAKNGTENVNIVYEEPTQLSQVPPSSCHSFLRENASIPCVVISSFNSRYQYNAVNSMSDRITPADKEQLAAQIKALASSALHASLGFVFNSSDYTTLRSDFSINGTYVDILIDCFIYSENWHTCKMFRDLLSDSKDALNIDEKRVYTGTSTGYINLVKTLVGMLLVQAVGTTKPTKNITSAEQCEALNLEQNVYRYVWLYDASRNASFCYRSSTYLTKAKSPAFEMEDYDWSTNRYSTWTESVWQPPKLTLFLVASDDWPLAIVVAAVVLVLSTIVAWKADEMWFESGPVRNDAAL</sequence>
<evidence type="ECO:0000256" key="11">
    <source>
        <dbReference type="SAM" id="SignalP"/>
    </source>
</evidence>
<dbReference type="GO" id="GO:0005886">
    <property type="term" value="C:plasma membrane"/>
    <property type="evidence" value="ECO:0007669"/>
    <property type="project" value="TreeGrafter"/>
</dbReference>
<accession>A0AA39LH65</accession>
<feature type="transmembrane region" description="Helical" evidence="10">
    <location>
        <begin position="751"/>
        <end position="770"/>
    </location>
</feature>
<organism evidence="13 14">
    <name type="scientific">Steinernema hermaphroditum</name>
    <dbReference type="NCBI Taxonomy" id="289476"/>
    <lineage>
        <taxon>Eukaryota</taxon>
        <taxon>Metazoa</taxon>
        <taxon>Ecdysozoa</taxon>
        <taxon>Nematoda</taxon>
        <taxon>Chromadorea</taxon>
        <taxon>Rhabditida</taxon>
        <taxon>Tylenchina</taxon>
        <taxon>Panagrolaimomorpha</taxon>
        <taxon>Strongyloidoidea</taxon>
        <taxon>Steinernematidae</taxon>
        <taxon>Steinernema</taxon>
    </lineage>
</organism>
<dbReference type="PANTHER" id="PTHR21092">
    <property type="entry name" value="NICASTRIN"/>
    <property type="match status" value="1"/>
</dbReference>
<evidence type="ECO:0000256" key="3">
    <source>
        <dbReference type="ARBA" id="ARBA00015303"/>
    </source>
</evidence>
<feature type="signal peptide" evidence="11">
    <location>
        <begin position="1"/>
        <end position="18"/>
    </location>
</feature>
<reference evidence="13" key="1">
    <citation type="submission" date="2023-06" db="EMBL/GenBank/DDBJ databases">
        <title>Genomic analysis of the entomopathogenic nematode Steinernema hermaphroditum.</title>
        <authorList>
            <person name="Schwarz E.M."/>
            <person name="Heppert J.K."/>
            <person name="Baniya A."/>
            <person name="Schwartz H.T."/>
            <person name="Tan C.-H."/>
            <person name="Antoshechkin I."/>
            <person name="Sternberg P.W."/>
            <person name="Goodrich-Blair H."/>
            <person name="Dillman A.R."/>
        </authorList>
    </citation>
    <scope>NUCLEOTIDE SEQUENCE</scope>
    <source>
        <strain evidence="13">PS9179</strain>
        <tissue evidence="13">Whole animal</tissue>
    </source>
</reference>
<dbReference type="Proteomes" id="UP001175271">
    <property type="component" value="Unassembled WGS sequence"/>
</dbReference>
<comment type="similarity">
    <text evidence="2">Belongs to the nicastrin family.</text>
</comment>
<dbReference type="Pfam" id="PF05450">
    <property type="entry name" value="Nicastrin"/>
    <property type="match status" value="1"/>
</dbReference>
<evidence type="ECO:0000256" key="5">
    <source>
        <dbReference type="ARBA" id="ARBA00022729"/>
    </source>
</evidence>
<feature type="chain" id="PRO_5041279866" description="Nicastrin" evidence="11">
    <location>
        <begin position="19"/>
        <end position="788"/>
    </location>
</feature>
<evidence type="ECO:0000256" key="1">
    <source>
        <dbReference type="ARBA" id="ARBA00004479"/>
    </source>
</evidence>
<evidence type="ECO:0000256" key="2">
    <source>
        <dbReference type="ARBA" id="ARBA00007717"/>
    </source>
</evidence>
<keyword evidence="7 10" id="KW-1133">Transmembrane helix</keyword>
<keyword evidence="4 10" id="KW-0812">Transmembrane</keyword>
<evidence type="ECO:0000256" key="9">
    <source>
        <dbReference type="ARBA" id="ARBA00023180"/>
    </source>
</evidence>
<dbReference type="AlphaFoldDB" id="A0AA39LH65"/>
<evidence type="ECO:0000256" key="4">
    <source>
        <dbReference type="ARBA" id="ARBA00022692"/>
    </source>
</evidence>
<keyword evidence="8 10" id="KW-0472">Membrane</keyword>
<keyword evidence="6" id="KW-0914">Notch signaling pathway</keyword>
<comment type="caution">
    <text evidence="13">The sequence shown here is derived from an EMBL/GenBank/DDBJ whole genome shotgun (WGS) entry which is preliminary data.</text>
</comment>
<gene>
    <name evidence="13" type="ORF">QR680_001996</name>
</gene>